<evidence type="ECO:0000256" key="1">
    <source>
        <dbReference type="ARBA" id="ARBA00004651"/>
    </source>
</evidence>
<feature type="transmembrane region" description="Helical" evidence="7">
    <location>
        <begin position="134"/>
        <end position="155"/>
    </location>
</feature>
<comment type="similarity">
    <text evidence="2">Belongs to the UPF0718 family.</text>
</comment>
<reference evidence="8 9" key="1">
    <citation type="journal article" date="2016" name="Nat. Commun.">
        <title>Thousands of microbial genomes shed light on interconnected biogeochemical processes in an aquifer system.</title>
        <authorList>
            <person name="Anantharaman K."/>
            <person name="Brown C.T."/>
            <person name="Hug L.A."/>
            <person name="Sharon I."/>
            <person name="Castelle C.J."/>
            <person name="Probst A.J."/>
            <person name="Thomas B.C."/>
            <person name="Singh A."/>
            <person name="Wilkins M.J."/>
            <person name="Karaoz U."/>
            <person name="Brodie E.L."/>
            <person name="Williams K.H."/>
            <person name="Hubbard S.S."/>
            <person name="Banfield J.F."/>
        </authorList>
    </citation>
    <scope>NUCLEOTIDE SEQUENCE [LARGE SCALE GENOMIC DNA]</scope>
</reference>
<dbReference type="GO" id="GO:0005886">
    <property type="term" value="C:plasma membrane"/>
    <property type="evidence" value="ECO:0007669"/>
    <property type="project" value="UniProtKB-SubCell"/>
</dbReference>
<evidence type="ECO:0000256" key="3">
    <source>
        <dbReference type="ARBA" id="ARBA00022475"/>
    </source>
</evidence>
<feature type="transmembrane region" description="Helical" evidence="7">
    <location>
        <begin position="68"/>
        <end position="89"/>
    </location>
</feature>
<keyword evidence="4 7" id="KW-0812">Transmembrane</keyword>
<keyword evidence="3" id="KW-1003">Cell membrane</keyword>
<comment type="subcellular location">
    <subcellularLocation>
        <location evidence="1">Cell membrane</location>
        <topology evidence="1">Multi-pass membrane protein</topology>
    </subcellularLocation>
</comment>
<keyword evidence="5 7" id="KW-1133">Transmembrane helix</keyword>
<comment type="caution">
    <text evidence="8">The sequence shown here is derived from an EMBL/GenBank/DDBJ whole genome shotgun (WGS) entry which is preliminary data.</text>
</comment>
<accession>A0A1F4SKQ0</accession>
<evidence type="ECO:0000256" key="7">
    <source>
        <dbReference type="SAM" id="Phobius"/>
    </source>
</evidence>
<evidence type="ECO:0000256" key="5">
    <source>
        <dbReference type="ARBA" id="ARBA00022989"/>
    </source>
</evidence>
<dbReference type="Pfam" id="PF03773">
    <property type="entry name" value="ArsP_1"/>
    <property type="match status" value="1"/>
</dbReference>
<name>A0A1F4SKQ0_UNCSA</name>
<evidence type="ECO:0000256" key="6">
    <source>
        <dbReference type="ARBA" id="ARBA00023136"/>
    </source>
</evidence>
<evidence type="ECO:0000313" key="9">
    <source>
        <dbReference type="Proteomes" id="UP000178417"/>
    </source>
</evidence>
<evidence type="ECO:0000256" key="2">
    <source>
        <dbReference type="ARBA" id="ARBA00006386"/>
    </source>
</evidence>
<sequence>MLSLTIVFVICLLLSFLTDKQKTYQGCRKGMNMFLSLLPSLLIVLALVSVFLYVMPEKTLSSLLGAKSGFLGVVIAALAGSVALIPGFISYPLAAIFIKRGIPLPTVAVFITTLMMVGIMTMPIEIAYFGKKAAFMRNFLSFIGAFIIGLLIGVFL</sequence>
<gene>
    <name evidence="8" type="ORF">A2310_05345</name>
</gene>
<organism evidence="8 9">
    <name type="scientific">candidate division WOR-1 bacterium RIFOXYB2_FULL_37_13</name>
    <dbReference type="NCBI Taxonomy" id="1802579"/>
    <lineage>
        <taxon>Bacteria</taxon>
        <taxon>Bacillati</taxon>
        <taxon>Saganbacteria</taxon>
    </lineage>
</organism>
<dbReference type="EMBL" id="MEUB01000052">
    <property type="protein sequence ID" value="OGC20990.1"/>
    <property type="molecule type" value="Genomic_DNA"/>
</dbReference>
<proteinExistence type="inferred from homology"/>
<evidence type="ECO:0000256" key="4">
    <source>
        <dbReference type="ARBA" id="ARBA00022692"/>
    </source>
</evidence>
<dbReference type="STRING" id="1802579.A2310_05345"/>
<keyword evidence="6 7" id="KW-0472">Membrane</keyword>
<feature type="transmembrane region" description="Helical" evidence="7">
    <location>
        <begin position="34"/>
        <end position="56"/>
    </location>
</feature>
<dbReference type="InterPro" id="IPR005524">
    <property type="entry name" value="DUF318"/>
</dbReference>
<evidence type="ECO:0000313" key="8">
    <source>
        <dbReference type="EMBL" id="OGC20990.1"/>
    </source>
</evidence>
<feature type="transmembrane region" description="Helical" evidence="7">
    <location>
        <begin position="101"/>
        <end position="122"/>
    </location>
</feature>
<protein>
    <submittedName>
        <fullName evidence="8">Permease</fullName>
    </submittedName>
</protein>
<dbReference type="AlphaFoldDB" id="A0A1F4SKQ0"/>
<dbReference type="Proteomes" id="UP000178417">
    <property type="component" value="Unassembled WGS sequence"/>
</dbReference>